<sequence>MNNAFNASTGQVPHLANLGRHPRMSWNDVKIAGRSDDAMIQATHLQTLHKAMSKDIMWAEQRMTRYYDTRRADTPSLQVGERLAPANARGKNFQHSEQEAEQ</sequence>
<organism evidence="1 2">
    <name type="scientific">Lipomyces kononenkoae</name>
    <name type="common">Yeast</name>
    <dbReference type="NCBI Taxonomy" id="34357"/>
    <lineage>
        <taxon>Eukaryota</taxon>
        <taxon>Fungi</taxon>
        <taxon>Dikarya</taxon>
        <taxon>Ascomycota</taxon>
        <taxon>Saccharomycotina</taxon>
        <taxon>Lipomycetes</taxon>
        <taxon>Lipomycetales</taxon>
        <taxon>Lipomycetaceae</taxon>
        <taxon>Lipomyces</taxon>
    </lineage>
</organism>
<evidence type="ECO:0000313" key="1">
    <source>
        <dbReference type="EMBL" id="KAK9233869.1"/>
    </source>
</evidence>
<gene>
    <name evidence="1" type="ORF">V1525DRAFT_414974</name>
</gene>
<dbReference type="EMBL" id="MU971562">
    <property type="protein sequence ID" value="KAK9233869.1"/>
    <property type="molecule type" value="Genomic_DNA"/>
</dbReference>
<reference evidence="2" key="1">
    <citation type="journal article" date="2024" name="Front. Bioeng. Biotechnol.">
        <title>Genome-scale model development and genomic sequencing of the oleaginous clade Lipomyces.</title>
        <authorList>
            <person name="Czajka J.J."/>
            <person name="Han Y."/>
            <person name="Kim J."/>
            <person name="Mondo S.J."/>
            <person name="Hofstad B.A."/>
            <person name="Robles A."/>
            <person name="Haridas S."/>
            <person name="Riley R."/>
            <person name="LaButti K."/>
            <person name="Pangilinan J."/>
            <person name="Andreopoulos W."/>
            <person name="Lipzen A."/>
            <person name="Yan J."/>
            <person name="Wang M."/>
            <person name="Ng V."/>
            <person name="Grigoriev I.V."/>
            <person name="Spatafora J.W."/>
            <person name="Magnuson J.K."/>
            <person name="Baker S.E."/>
            <person name="Pomraning K.R."/>
        </authorList>
    </citation>
    <scope>NUCLEOTIDE SEQUENCE [LARGE SCALE GENOMIC DNA]</scope>
    <source>
        <strain evidence="2">CBS 7786</strain>
    </source>
</reference>
<evidence type="ECO:0000313" key="2">
    <source>
        <dbReference type="Proteomes" id="UP001433508"/>
    </source>
</evidence>
<comment type="caution">
    <text evidence="1">The sequence shown here is derived from an EMBL/GenBank/DDBJ whole genome shotgun (WGS) entry which is preliminary data.</text>
</comment>
<name>A0ACC3SQF2_LIPKO</name>
<accession>A0ACC3SQF2</accession>
<proteinExistence type="predicted"/>
<protein>
    <submittedName>
        <fullName evidence="1">Uncharacterized protein</fullName>
    </submittedName>
</protein>
<keyword evidence="2" id="KW-1185">Reference proteome</keyword>
<dbReference type="Proteomes" id="UP001433508">
    <property type="component" value="Unassembled WGS sequence"/>
</dbReference>